<evidence type="ECO:0000313" key="4">
    <source>
        <dbReference type="Ensembl" id="ENSCSEP00000018125.1"/>
    </source>
</evidence>
<dbReference type="Gene3D" id="3.30.810.10">
    <property type="entry name" value="2-Layer Sandwich"/>
    <property type="match status" value="1"/>
</dbReference>
<organism evidence="4 5">
    <name type="scientific">Cynoglossus semilaevis</name>
    <name type="common">Tongue sole</name>
    <dbReference type="NCBI Taxonomy" id="244447"/>
    <lineage>
        <taxon>Eukaryota</taxon>
        <taxon>Metazoa</taxon>
        <taxon>Chordata</taxon>
        <taxon>Craniata</taxon>
        <taxon>Vertebrata</taxon>
        <taxon>Euteleostomi</taxon>
        <taxon>Actinopterygii</taxon>
        <taxon>Neopterygii</taxon>
        <taxon>Teleostei</taxon>
        <taxon>Neoteleostei</taxon>
        <taxon>Acanthomorphata</taxon>
        <taxon>Carangaria</taxon>
        <taxon>Pleuronectiformes</taxon>
        <taxon>Pleuronectoidei</taxon>
        <taxon>Cynoglossidae</taxon>
        <taxon>Cynoglossinae</taxon>
        <taxon>Cynoglossus</taxon>
    </lineage>
</organism>
<evidence type="ECO:0000256" key="1">
    <source>
        <dbReference type="PROSITE-ProRule" id="PRU00781"/>
    </source>
</evidence>
<dbReference type="SUPFAM" id="SSF56104">
    <property type="entry name" value="SAICAR synthase-like"/>
    <property type="match status" value="1"/>
</dbReference>
<reference evidence="4" key="3">
    <citation type="submission" date="2025-09" db="UniProtKB">
        <authorList>
            <consortium name="Ensembl"/>
        </authorList>
    </citation>
    <scope>IDENTIFICATION</scope>
</reference>
<proteinExistence type="predicted"/>
<dbReference type="PROSITE" id="PS51455">
    <property type="entry name" value="PIPK"/>
    <property type="match status" value="1"/>
</dbReference>
<sequence>MMKNMFKRSGSQPTSLSLKGAIQLGITHTVGGLDYKPERDVLLHDFEVSENFRFPSAGSATTPAHQFGDFNFKTYNETGGIPARNSKGEKLLVYIGIIDILQSYGIVKKLEHGWKALLHNKSKVSVNKPDFYAERFQKFMSNTIFRKIKNTACRKHRAASHGSFRKRVSSVSPLFDKFESSSSNQVSAKKIRGENEDTVSELIPRHSLSESSSETDWTDWKKSVRRPTLKSSSSDPHCSTKTGI</sequence>
<dbReference type="GO" id="GO:0005886">
    <property type="term" value="C:plasma membrane"/>
    <property type="evidence" value="ECO:0007669"/>
    <property type="project" value="TreeGrafter"/>
</dbReference>
<keyword evidence="1" id="KW-0067">ATP-binding</keyword>
<dbReference type="InterPro" id="IPR002498">
    <property type="entry name" value="PInositol-4-P-4/5-kinase_core"/>
</dbReference>
<reference evidence="4 5" key="1">
    <citation type="journal article" date="2014" name="Nat. Genet.">
        <title>Whole-genome sequence of a flatfish provides insights into ZW sex chromosome evolution and adaptation to a benthic lifestyle.</title>
        <authorList>
            <person name="Chen S."/>
            <person name="Zhang G."/>
            <person name="Shao C."/>
            <person name="Huang Q."/>
            <person name="Liu G."/>
            <person name="Zhang P."/>
            <person name="Song W."/>
            <person name="An N."/>
            <person name="Chalopin D."/>
            <person name="Volff J.N."/>
            <person name="Hong Y."/>
            <person name="Li Q."/>
            <person name="Sha Z."/>
            <person name="Zhou H."/>
            <person name="Xie M."/>
            <person name="Yu Q."/>
            <person name="Liu Y."/>
            <person name="Xiang H."/>
            <person name="Wang N."/>
            <person name="Wu K."/>
            <person name="Yang C."/>
            <person name="Zhou Q."/>
            <person name="Liao X."/>
            <person name="Yang L."/>
            <person name="Hu Q."/>
            <person name="Zhang J."/>
            <person name="Meng L."/>
            <person name="Jin L."/>
            <person name="Tian Y."/>
            <person name="Lian J."/>
            <person name="Yang J."/>
            <person name="Miao G."/>
            <person name="Liu S."/>
            <person name="Liang Z."/>
            <person name="Yan F."/>
            <person name="Li Y."/>
            <person name="Sun B."/>
            <person name="Zhang H."/>
            <person name="Zhang J."/>
            <person name="Zhu Y."/>
            <person name="Du M."/>
            <person name="Zhao Y."/>
            <person name="Schartl M."/>
            <person name="Tang Q."/>
            <person name="Wang J."/>
        </authorList>
    </citation>
    <scope>NUCLEOTIDE SEQUENCE</scope>
</reference>
<dbReference type="InterPro" id="IPR023610">
    <property type="entry name" value="PInositol-4/5-P-5/4-kinase"/>
</dbReference>
<feature type="region of interest" description="Disordered" evidence="2">
    <location>
        <begin position="186"/>
        <end position="244"/>
    </location>
</feature>
<dbReference type="PANTHER" id="PTHR23086:SF54">
    <property type="entry name" value="PHOSPHATIDYLINOSITOL 4-PHOSPHATE 5-KINASE TYPE-1 ALPHA"/>
    <property type="match status" value="1"/>
</dbReference>
<feature type="compositionally biased region" description="Polar residues" evidence="2">
    <location>
        <begin position="229"/>
        <end position="244"/>
    </location>
</feature>
<keyword evidence="5" id="KW-1185">Reference proteome</keyword>
<dbReference type="GO" id="GO:0046854">
    <property type="term" value="P:phosphatidylinositol phosphate biosynthetic process"/>
    <property type="evidence" value="ECO:0007669"/>
    <property type="project" value="TreeGrafter"/>
</dbReference>
<dbReference type="Ensembl" id="ENSCSET00000018349.1">
    <property type="protein sequence ID" value="ENSCSEP00000018125.1"/>
    <property type="gene ID" value="ENSCSEG00000011634.1"/>
</dbReference>
<keyword evidence="1" id="KW-0808">Transferase</keyword>
<dbReference type="GO" id="GO:0005524">
    <property type="term" value="F:ATP binding"/>
    <property type="evidence" value="ECO:0007669"/>
    <property type="project" value="UniProtKB-UniRule"/>
</dbReference>
<dbReference type="PANTHER" id="PTHR23086">
    <property type="entry name" value="PHOSPHATIDYLINOSITOL-4-PHOSPHATE 5-KINASE"/>
    <property type="match status" value="1"/>
</dbReference>
<keyword evidence="1" id="KW-0547">Nucleotide-binding</keyword>
<reference evidence="4" key="2">
    <citation type="submission" date="2025-08" db="UniProtKB">
        <authorList>
            <consortium name="Ensembl"/>
        </authorList>
    </citation>
    <scope>IDENTIFICATION</scope>
</reference>
<dbReference type="GeneTree" id="ENSGT00940000171101"/>
<name>A0A3P8W0L5_CYNSE</name>
<dbReference type="InterPro" id="IPR027483">
    <property type="entry name" value="PInositol-4-P-4/5-kinase_C_sf"/>
</dbReference>
<evidence type="ECO:0000259" key="3">
    <source>
        <dbReference type="PROSITE" id="PS51455"/>
    </source>
</evidence>
<dbReference type="SMART" id="SM00330">
    <property type="entry name" value="PIPKc"/>
    <property type="match status" value="1"/>
</dbReference>
<dbReference type="InParanoid" id="A0A3P8W0L5"/>
<keyword evidence="1" id="KW-0418">Kinase</keyword>
<dbReference type="STRING" id="244447.ENSCSEP00000018125"/>
<accession>A0A3P8W0L5</accession>
<dbReference type="Pfam" id="PF01504">
    <property type="entry name" value="PIP5K"/>
    <property type="match status" value="1"/>
</dbReference>
<dbReference type="GO" id="GO:0016308">
    <property type="term" value="F:1-phosphatidylinositol-4-phosphate 5-kinase activity"/>
    <property type="evidence" value="ECO:0007669"/>
    <property type="project" value="TreeGrafter"/>
</dbReference>
<protein>
    <recommendedName>
        <fullName evidence="3">PIPK domain-containing protein</fullName>
    </recommendedName>
</protein>
<dbReference type="Proteomes" id="UP000265120">
    <property type="component" value="Chromosome 9"/>
</dbReference>
<evidence type="ECO:0000313" key="5">
    <source>
        <dbReference type="Proteomes" id="UP000265120"/>
    </source>
</evidence>
<feature type="domain" description="PIPK" evidence="3">
    <location>
        <begin position="1"/>
        <end position="144"/>
    </location>
</feature>
<evidence type="ECO:0000256" key="2">
    <source>
        <dbReference type="SAM" id="MobiDB-lite"/>
    </source>
</evidence>
<dbReference type="AlphaFoldDB" id="A0A3P8W0L5"/>